<proteinExistence type="predicted"/>
<feature type="chain" id="PRO_5043616454" evidence="2">
    <location>
        <begin position="24"/>
        <end position="204"/>
    </location>
</feature>
<organism evidence="4">
    <name type="scientific">Kribbella sp. HUAS MG21</name>
    <dbReference type="NCBI Taxonomy" id="3160966"/>
    <lineage>
        <taxon>Bacteria</taxon>
        <taxon>Bacillati</taxon>
        <taxon>Actinomycetota</taxon>
        <taxon>Actinomycetes</taxon>
        <taxon>Propionibacteriales</taxon>
        <taxon>Kribbellaceae</taxon>
        <taxon>Kribbella</taxon>
    </lineage>
</organism>
<dbReference type="EMBL" id="CP158165">
    <property type="protein sequence ID" value="XBV26163.1"/>
    <property type="molecule type" value="Genomic_DNA"/>
</dbReference>
<keyword evidence="2" id="KW-0732">Signal</keyword>
<dbReference type="RefSeq" id="WP_350278965.1">
    <property type="nucleotide sequence ID" value="NZ_CP158165.1"/>
</dbReference>
<gene>
    <name evidence="4" type="ORF">ABN611_06985</name>
</gene>
<reference evidence="4" key="1">
    <citation type="submission" date="2024-06" db="EMBL/GenBank/DDBJ databases">
        <title>Kribbella sp. strain HUAS MG21 genome sequences.</title>
        <authorList>
            <person name="Mo P."/>
        </authorList>
    </citation>
    <scope>NUCLEOTIDE SEQUENCE</scope>
    <source>
        <strain evidence="4">HUAS MG21</strain>
    </source>
</reference>
<dbReference type="AlphaFoldDB" id="A0AAU7THG1"/>
<dbReference type="PROSITE" id="PS51257">
    <property type="entry name" value="PROKAR_LIPOPROTEIN"/>
    <property type="match status" value="1"/>
</dbReference>
<sequence length="204" mass="20768">MTHRNRPTITLLACLTTAASLTACGPASPEAGQPNTAPPSASSSSSPATTPGAPASSPASTGGPPARPAAAHGLTLAAAEAFYRYYIDLKNYAAATGDTAALLAASETGCEGCSDYASYVAKVNVANGGISGDYRERIKEITQLNRGSTGRVGGSAVIAVGNFTTKNSPTSSPIISKPAEYTDTIALSAKGQDWVMYEMLFEAR</sequence>
<feature type="signal peptide" evidence="2">
    <location>
        <begin position="1"/>
        <end position="23"/>
    </location>
</feature>
<evidence type="ECO:0000313" key="4">
    <source>
        <dbReference type="EMBL" id="XBV26163.1"/>
    </source>
</evidence>
<protein>
    <submittedName>
        <fullName evidence="4">DUF6318 family protein</fullName>
    </submittedName>
</protein>
<feature type="domain" description="DUF6318" evidence="3">
    <location>
        <begin position="53"/>
        <end position="196"/>
    </location>
</feature>
<dbReference type="Pfam" id="PF19843">
    <property type="entry name" value="DUF6318"/>
    <property type="match status" value="1"/>
</dbReference>
<evidence type="ECO:0000256" key="2">
    <source>
        <dbReference type="SAM" id="SignalP"/>
    </source>
</evidence>
<dbReference type="InterPro" id="IPR046281">
    <property type="entry name" value="DUF6318"/>
</dbReference>
<evidence type="ECO:0000256" key="1">
    <source>
        <dbReference type="SAM" id="MobiDB-lite"/>
    </source>
</evidence>
<name>A0AAU7THG1_9ACTN</name>
<feature type="compositionally biased region" description="Low complexity" evidence="1">
    <location>
        <begin position="38"/>
        <end position="69"/>
    </location>
</feature>
<evidence type="ECO:0000259" key="3">
    <source>
        <dbReference type="Pfam" id="PF19843"/>
    </source>
</evidence>
<feature type="region of interest" description="Disordered" evidence="1">
    <location>
        <begin position="25"/>
        <end position="69"/>
    </location>
</feature>
<accession>A0AAU7THG1</accession>